<dbReference type="InterPro" id="IPR037151">
    <property type="entry name" value="AlkB-like_sf"/>
</dbReference>
<feature type="region of interest" description="Disordered" evidence="2">
    <location>
        <begin position="64"/>
        <end position="83"/>
    </location>
</feature>
<feature type="domain" description="Fe2OG dioxygenase" evidence="3">
    <location>
        <begin position="781"/>
        <end position="892"/>
    </location>
</feature>
<evidence type="ECO:0000313" key="4">
    <source>
        <dbReference type="EMBL" id="OCF51001.1"/>
    </source>
</evidence>
<dbReference type="GO" id="GO:0035516">
    <property type="term" value="F:broad specificity oxidative DNA demethylase activity"/>
    <property type="evidence" value="ECO:0007669"/>
    <property type="project" value="TreeGrafter"/>
</dbReference>
<dbReference type="PANTHER" id="PTHR31573">
    <property type="entry name" value="ALPHA-KETOGLUTARATE-DEPENDENT DIOXYGENASE ALKB HOMOLOG 2"/>
    <property type="match status" value="1"/>
</dbReference>
<feature type="region of interest" description="Disordered" evidence="2">
    <location>
        <begin position="1"/>
        <end position="21"/>
    </location>
</feature>
<name>A0A1B9I697_9TREE</name>
<reference evidence="4" key="1">
    <citation type="submission" date="2013-07" db="EMBL/GenBank/DDBJ databases">
        <title>The Genome Sequence of Cryptococcus pinus CBS10737.</title>
        <authorList>
            <consortium name="The Broad Institute Genome Sequencing Platform"/>
            <person name="Cuomo C."/>
            <person name="Litvintseva A."/>
            <person name="Chen Y."/>
            <person name="Heitman J."/>
            <person name="Sun S."/>
            <person name="Springer D."/>
            <person name="Dromer F."/>
            <person name="Young S.K."/>
            <person name="Zeng Q."/>
            <person name="Gargeya S."/>
            <person name="Fitzgerald M."/>
            <person name="Abouelleil A."/>
            <person name="Alvarado L."/>
            <person name="Berlin A.M."/>
            <person name="Chapman S.B."/>
            <person name="Dewar J."/>
            <person name="Goldberg J."/>
            <person name="Griggs A."/>
            <person name="Gujja S."/>
            <person name="Hansen M."/>
            <person name="Howarth C."/>
            <person name="Imamovic A."/>
            <person name="Larimer J."/>
            <person name="McCowan C."/>
            <person name="Murphy C."/>
            <person name="Pearson M."/>
            <person name="Priest M."/>
            <person name="Roberts A."/>
            <person name="Saif S."/>
            <person name="Shea T."/>
            <person name="Sykes S."/>
            <person name="Wortman J."/>
            <person name="Nusbaum C."/>
            <person name="Birren B."/>
        </authorList>
    </citation>
    <scope>NUCLEOTIDE SEQUENCE [LARGE SCALE GENOMIC DNA]</scope>
    <source>
        <strain evidence="4">CBS 10737</strain>
    </source>
</reference>
<dbReference type="EMBL" id="KI894009">
    <property type="protein sequence ID" value="OCF51001.1"/>
    <property type="molecule type" value="Genomic_DNA"/>
</dbReference>
<dbReference type="SUPFAM" id="SSF51197">
    <property type="entry name" value="Clavaminate synthase-like"/>
    <property type="match status" value="1"/>
</dbReference>
<dbReference type="Pfam" id="PF13532">
    <property type="entry name" value="2OG-FeII_Oxy_2"/>
    <property type="match status" value="1"/>
</dbReference>
<dbReference type="InterPro" id="IPR027450">
    <property type="entry name" value="AlkB-like"/>
</dbReference>
<dbReference type="GO" id="GO:0051747">
    <property type="term" value="F:cytosine C-5 DNA demethylase activity"/>
    <property type="evidence" value="ECO:0007669"/>
    <property type="project" value="TreeGrafter"/>
</dbReference>
<feature type="binding site" evidence="1">
    <location>
        <position position="799"/>
    </location>
    <ligand>
        <name>2-oxoglutarate</name>
        <dbReference type="ChEBI" id="CHEBI:16810"/>
    </ligand>
</feature>
<dbReference type="GO" id="GO:0008198">
    <property type="term" value="F:ferrous iron binding"/>
    <property type="evidence" value="ECO:0007669"/>
    <property type="project" value="TreeGrafter"/>
</dbReference>
<accession>A0A1B9I697</accession>
<dbReference type="PANTHER" id="PTHR31573:SF4">
    <property type="entry name" value="FE2OG DIOXYGENASE DOMAIN-CONTAINING PROTEIN"/>
    <property type="match status" value="1"/>
</dbReference>
<evidence type="ECO:0000259" key="3">
    <source>
        <dbReference type="PROSITE" id="PS51471"/>
    </source>
</evidence>
<gene>
    <name evidence="4" type="ORF">I206_03065</name>
</gene>
<proteinExistence type="predicted"/>
<dbReference type="AlphaFoldDB" id="A0A1B9I697"/>
<dbReference type="STRING" id="1296096.A0A1B9I697"/>
<dbReference type="Gene3D" id="2.60.120.590">
    <property type="entry name" value="Alpha-ketoglutarate-dependent dioxygenase AlkB-like"/>
    <property type="match status" value="1"/>
</dbReference>
<protein>
    <recommendedName>
        <fullName evidence="3">Fe2OG dioxygenase domain-containing protein</fullName>
    </recommendedName>
</protein>
<dbReference type="InterPro" id="IPR005123">
    <property type="entry name" value="Oxoglu/Fe-dep_dioxygenase_dom"/>
</dbReference>
<dbReference type="PROSITE" id="PS51471">
    <property type="entry name" value="FE2OG_OXY"/>
    <property type="match status" value="1"/>
</dbReference>
<evidence type="ECO:0000256" key="2">
    <source>
        <dbReference type="SAM" id="MobiDB-lite"/>
    </source>
</evidence>
<feature type="region of interest" description="Disordered" evidence="2">
    <location>
        <begin position="402"/>
        <end position="445"/>
    </location>
</feature>
<dbReference type="InterPro" id="IPR032852">
    <property type="entry name" value="ALKBH2"/>
</dbReference>
<evidence type="ECO:0000256" key="1">
    <source>
        <dbReference type="PIRSR" id="PIRSR632852-1"/>
    </source>
</evidence>
<reference evidence="4" key="2">
    <citation type="submission" date="2016-07" db="EMBL/GenBank/DDBJ databases">
        <title>Evolution of pathogenesis and genome organization in the Tremellales.</title>
        <authorList>
            <person name="Cuomo C."/>
            <person name="Litvintseva A."/>
            <person name="Heitman J."/>
            <person name="Chen Y."/>
            <person name="Sun S."/>
            <person name="Springer D."/>
            <person name="Dromer F."/>
            <person name="Young S."/>
            <person name="Zeng Q."/>
            <person name="Chapman S."/>
            <person name="Gujja S."/>
            <person name="Saif S."/>
            <person name="Birren B."/>
        </authorList>
    </citation>
    <scope>NUCLEOTIDE SEQUENCE</scope>
    <source>
        <strain evidence="4">CBS 10737</strain>
    </source>
</reference>
<feature type="binding site" evidence="1">
    <location>
        <position position="875"/>
    </location>
    <ligand>
        <name>2-oxoglutarate</name>
        <dbReference type="ChEBI" id="CHEBI:16810"/>
    </ligand>
</feature>
<dbReference type="GO" id="GO:0006307">
    <property type="term" value="P:DNA alkylation repair"/>
    <property type="evidence" value="ECO:0007669"/>
    <property type="project" value="TreeGrafter"/>
</dbReference>
<sequence>MSKSLQARSKNAGAAKKNGNKRTYSGWYCKPAPPNILSMLRFDHLPENLKLPTQSTIEEGYKRSSAAVNHDTGGRQSSGVSKLKTRRKIDVLNDRDSKEDVELRQSASEAKRIANQHEKVSPHLAIVDAIQKERLVVKRDDITRQSRAQGLSNRSAHQGIRSSRFCKVLRILGEIPFEPRVRPQKKLPTPQKRPPIWAETRQELCEALPYYRSFQSGIYMHKKIAFGYLLEAFPAPRDIWAYQGRVIISHGGGQCIKNPNSESQTNIPATLQADQSRNDSRVDTLLLAHEKKIPIILIAGKGYDELPWNLDCAYVVLGWYWISFTWVEAEPCASGIKPPDCRDYFHRYKIRFDWVESQGIPWWINDPITPIPMEPTPRDEERSPLSPLSTYSYAVKEHQIAKDNQDRVPHLSHSPRSTVKDLLNPTVTAPPSPPDSSSSFKHEPCKNTADIQKWDNSMTSSNDSAHQRGNIWPGEIELSTQDPMLSFSDNSLQRPNFHSSFSCSACHRRMFLIYKEGLICLRPDCKAFFMIVTRVGILPIPPGFHLTYEDDFLKPVSTPPQVILPYGVIPLEPAQRVPEADIAEGEVGGRTLWKGWVCRQCGRANCRYRWEVWECKNCGNLLAPIDYHSLVPKKVLPCIDTFLGNSKIHPSSGITSTIKWIAEIGCVCMVYDLPSAGKVYHLLQPHSPTCDGLLEDYQKAAIEGGWFQRRPLKAVSHRSSSNCIAVKGQFLAQHFAVNFGAAYKYQVDTLSFPFEKAPKCVLISLAMITHHVKLIFGEEIKFNEILNVMYREGQKMSWHDDGEKGLGPIVSSLSLGNQAIMSFRPKIQRIQLNKSFYTGSINENKNTPPISLSFTLSHGDIMIMQGRDIQKKYDHKVVPTGFRIASTARVIGV</sequence>
<feature type="binding site" evidence="1">
    <location>
        <position position="790"/>
    </location>
    <ligand>
        <name>2-oxoglutarate</name>
        <dbReference type="ChEBI" id="CHEBI:16810"/>
    </ligand>
</feature>
<dbReference type="OrthoDB" id="2163491at2759"/>
<organism evidence="4">
    <name type="scientific">Kwoniella pini CBS 10737</name>
    <dbReference type="NCBI Taxonomy" id="1296096"/>
    <lineage>
        <taxon>Eukaryota</taxon>
        <taxon>Fungi</taxon>
        <taxon>Dikarya</taxon>
        <taxon>Basidiomycota</taxon>
        <taxon>Agaricomycotina</taxon>
        <taxon>Tremellomycetes</taxon>
        <taxon>Tremellales</taxon>
        <taxon>Cryptococcaceae</taxon>
        <taxon>Kwoniella</taxon>
    </lineage>
</organism>